<dbReference type="EMBL" id="BAABDS010000038">
    <property type="protein sequence ID" value="GAA3716815.1"/>
    <property type="molecule type" value="Genomic_DNA"/>
</dbReference>
<dbReference type="Gene3D" id="3.40.50.1220">
    <property type="entry name" value="TPP-binding domain"/>
    <property type="match status" value="1"/>
</dbReference>
<evidence type="ECO:0000256" key="2">
    <source>
        <dbReference type="ARBA" id="ARBA00022982"/>
    </source>
</evidence>
<accession>A0ABP7EEA5</accession>
<proteinExistence type="inferred from homology"/>
<comment type="similarity">
    <text evidence="1">Belongs to the ETF alpha-subunit/FixB family.</text>
</comment>
<dbReference type="PIRSF" id="PIRSF000089">
    <property type="entry name" value="Electra_flavoP_a"/>
    <property type="match status" value="1"/>
</dbReference>
<dbReference type="InterPro" id="IPR014730">
    <property type="entry name" value="ETF_a/b_N"/>
</dbReference>
<dbReference type="SUPFAM" id="SSF52402">
    <property type="entry name" value="Adenine nucleotide alpha hydrolases-like"/>
    <property type="match status" value="1"/>
</dbReference>
<dbReference type="Pfam" id="PF01012">
    <property type="entry name" value="ETF"/>
    <property type="match status" value="1"/>
</dbReference>
<protein>
    <submittedName>
        <fullName evidence="4">FAD-binding protein</fullName>
    </submittedName>
</protein>
<name>A0ABP7EEA5_9GAMM</name>
<keyword evidence="2" id="KW-0249">Electron transport</keyword>
<keyword evidence="2" id="KW-0813">Transport</keyword>
<dbReference type="PANTHER" id="PTHR43153">
    <property type="entry name" value="ELECTRON TRANSFER FLAVOPROTEIN ALPHA"/>
    <property type="match status" value="1"/>
</dbReference>
<dbReference type="InterPro" id="IPR014729">
    <property type="entry name" value="Rossmann-like_a/b/a_fold"/>
</dbReference>
<dbReference type="RefSeq" id="WP_344965216.1">
    <property type="nucleotide sequence ID" value="NZ_BAABDS010000038.1"/>
</dbReference>
<dbReference type="InterPro" id="IPR001308">
    <property type="entry name" value="ETF_a/FixB"/>
</dbReference>
<dbReference type="InterPro" id="IPR029035">
    <property type="entry name" value="DHS-like_NAD/FAD-binding_dom"/>
</dbReference>
<organism evidence="4 5">
    <name type="scientific">Oceanisphaera sediminis</name>
    <dbReference type="NCBI Taxonomy" id="981381"/>
    <lineage>
        <taxon>Bacteria</taxon>
        <taxon>Pseudomonadati</taxon>
        <taxon>Pseudomonadota</taxon>
        <taxon>Gammaproteobacteria</taxon>
        <taxon>Aeromonadales</taxon>
        <taxon>Aeromonadaceae</taxon>
        <taxon>Oceanisphaera</taxon>
    </lineage>
</organism>
<gene>
    <name evidence="4" type="ORF">GCM10022421_25840</name>
</gene>
<reference evidence="5" key="1">
    <citation type="journal article" date="2019" name="Int. J. Syst. Evol. Microbiol.">
        <title>The Global Catalogue of Microorganisms (GCM) 10K type strain sequencing project: providing services to taxonomists for standard genome sequencing and annotation.</title>
        <authorList>
            <consortium name="The Broad Institute Genomics Platform"/>
            <consortium name="The Broad Institute Genome Sequencing Center for Infectious Disease"/>
            <person name="Wu L."/>
            <person name="Ma J."/>
        </authorList>
    </citation>
    <scope>NUCLEOTIDE SEQUENCE [LARGE SCALE GENOMIC DNA]</scope>
    <source>
        <strain evidence="5">JCM 17329</strain>
    </source>
</reference>
<dbReference type="PANTHER" id="PTHR43153:SF1">
    <property type="entry name" value="ELECTRON TRANSFER FLAVOPROTEIN SUBUNIT ALPHA, MITOCHONDRIAL"/>
    <property type="match status" value="1"/>
</dbReference>
<dbReference type="SMART" id="SM00893">
    <property type="entry name" value="ETF"/>
    <property type="match status" value="1"/>
</dbReference>
<dbReference type="Pfam" id="PF00766">
    <property type="entry name" value="ETF_alpha"/>
    <property type="match status" value="1"/>
</dbReference>
<evidence type="ECO:0000313" key="4">
    <source>
        <dbReference type="EMBL" id="GAA3716815.1"/>
    </source>
</evidence>
<evidence type="ECO:0000313" key="5">
    <source>
        <dbReference type="Proteomes" id="UP001501479"/>
    </source>
</evidence>
<dbReference type="Proteomes" id="UP001501479">
    <property type="component" value="Unassembled WGS sequence"/>
</dbReference>
<evidence type="ECO:0000259" key="3">
    <source>
        <dbReference type="SMART" id="SM00893"/>
    </source>
</evidence>
<dbReference type="Gene3D" id="3.40.50.620">
    <property type="entry name" value="HUPs"/>
    <property type="match status" value="1"/>
</dbReference>
<sequence>MATLVIAEHDNLELKPASLHALTAAARLGGEVDLLVMGHGCRAVAEAARGLGVGKIWLADDARYEHQLAEPCAALVVSQADGYSHLVAAATTQGKNLLPRVAALLDVGMVSDVIAIEADDIFRRPIYAGNAIATVQSLDPVKVLTVRTTAFDAMASGDEQAEIEVLAPVAGPEGSRFVGEELAVSERPELTAARVVISGGRGMGSKESFALLEQLADKLNGAVGSTRAAVDAGFAANDMQVGQTGKIVAPELYIAVGLSGAIQHLAGMKDSKIIVAINKDGEAPIFEVADYGLVADLFEVLPELNKLL</sequence>
<dbReference type="SUPFAM" id="SSF52467">
    <property type="entry name" value="DHS-like NAD/FAD-binding domain"/>
    <property type="match status" value="1"/>
</dbReference>
<evidence type="ECO:0000256" key="1">
    <source>
        <dbReference type="ARBA" id="ARBA00005817"/>
    </source>
</evidence>
<dbReference type="InterPro" id="IPR033947">
    <property type="entry name" value="ETF_alpha_N"/>
</dbReference>
<keyword evidence="5" id="KW-1185">Reference proteome</keyword>
<feature type="domain" description="Electron transfer flavoprotein alpha/beta-subunit N-terminal" evidence="3">
    <location>
        <begin position="3"/>
        <end position="181"/>
    </location>
</feature>
<comment type="caution">
    <text evidence="4">The sequence shown here is derived from an EMBL/GenBank/DDBJ whole genome shotgun (WGS) entry which is preliminary data.</text>
</comment>
<dbReference type="CDD" id="cd01715">
    <property type="entry name" value="ETF_alpha"/>
    <property type="match status" value="1"/>
</dbReference>
<dbReference type="InterPro" id="IPR014731">
    <property type="entry name" value="ETF_asu_C"/>
</dbReference>